<dbReference type="CDD" id="cd00397">
    <property type="entry name" value="DNA_BRE_C"/>
    <property type="match status" value="1"/>
</dbReference>
<evidence type="ECO:0000256" key="3">
    <source>
        <dbReference type="ARBA" id="ARBA00023172"/>
    </source>
</evidence>
<comment type="caution">
    <text evidence="5">The sequence shown here is derived from an EMBL/GenBank/DDBJ whole genome shotgun (WGS) entry which is preliminary data.</text>
</comment>
<dbReference type="Pfam" id="PF00589">
    <property type="entry name" value="Phage_integrase"/>
    <property type="match status" value="1"/>
</dbReference>
<evidence type="ECO:0000313" key="6">
    <source>
        <dbReference type="Proteomes" id="UP000322524"/>
    </source>
</evidence>
<gene>
    <name evidence="5" type="ORF">FZC76_03895</name>
</gene>
<proteinExistence type="inferred from homology"/>
<dbReference type="OrthoDB" id="111144at2"/>
<keyword evidence="2" id="KW-0238">DNA-binding</keyword>
<dbReference type="GO" id="GO:0003677">
    <property type="term" value="F:DNA binding"/>
    <property type="evidence" value="ECO:0007669"/>
    <property type="project" value="UniProtKB-KW"/>
</dbReference>
<dbReference type="SUPFAM" id="SSF56349">
    <property type="entry name" value="DNA breaking-rejoining enzymes"/>
    <property type="match status" value="1"/>
</dbReference>
<organism evidence="5 6">
    <name type="scientific">Sutcliffiella horikoshii</name>
    <dbReference type="NCBI Taxonomy" id="79883"/>
    <lineage>
        <taxon>Bacteria</taxon>
        <taxon>Bacillati</taxon>
        <taxon>Bacillota</taxon>
        <taxon>Bacilli</taxon>
        <taxon>Bacillales</taxon>
        <taxon>Bacillaceae</taxon>
        <taxon>Sutcliffiella</taxon>
    </lineage>
</organism>
<dbReference type="PANTHER" id="PTHR30349:SF41">
    <property type="entry name" value="INTEGRASE_RECOMBINASE PROTEIN MJ0367-RELATED"/>
    <property type="match status" value="1"/>
</dbReference>
<dbReference type="InterPro" id="IPR050090">
    <property type="entry name" value="Tyrosine_recombinase_XerCD"/>
</dbReference>
<dbReference type="InterPro" id="IPR013762">
    <property type="entry name" value="Integrase-like_cat_sf"/>
</dbReference>
<evidence type="ECO:0000313" key="5">
    <source>
        <dbReference type="EMBL" id="TYS71044.1"/>
    </source>
</evidence>
<comment type="similarity">
    <text evidence="1">Belongs to the 'phage' integrase family.</text>
</comment>
<feature type="domain" description="Tyr recombinase" evidence="4">
    <location>
        <begin position="129"/>
        <end position="306"/>
    </location>
</feature>
<dbReference type="Gene3D" id="1.10.443.10">
    <property type="entry name" value="Intergrase catalytic core"/>
    <property type="match status" value="1"/>
</dbReference>
<reference evidence="5 6" key="1">
    <citation type="submission" date="2019-08" db="EMBL/GenBank/DDBJ databases">
        <title>Bacillus genomes from the desert of Cuatro Cienegas, Coahuila.</title>
        <authorList>
            <person name="Olmedo-Alvarez G."/>
        </authorList>
    </citation>
    <scope>NUCLEOTIDE SEQUENCE [LARGE SCALE GENOMIC DNA]</scope>
    <source>
        <strain evidence="5 6">CH28_1T</strain>
    </source>
</reference>
<accession>A0A5D4TAB1</accession>
<protein>
    <submittedName>
        <fullName evidence="5">Site-specific integrase</fullName>
    </submittedName>
</protein>
<dbReference type="PANTHER" id="PTHR30349">
    <property type="entry name" value="PHAGE INTEGRASE-RELATED"/>
    <property type="match status" value="1"/>
</dbReference>
<dbReference type="AlphaFoldDB" id="A0A5D4TAB1"/>
<dbReference type="RefSeq" id="WP_148986942.1">
    <property type="nucleotide sequence ID" value="NZ_VTEV01000001.1"/>
</dbReference>
<keyword evidence="3" id="KW-0233">DNA recombination</keyword>
<evidence type="ECO:0000256" key="2">
    <source>
        <dbReference type="ARBA" id="ARBA00023125"/>
    </source>
</evidence>
<sequence>MKSLLEEIILYDNSSTYCINLKRDNKKRLEEFLEYLSKVTDTPEEDIHLEKIYETIDYNGKTLFFSPLDVKLVEEYLKSHLYKSYNWLHQTRRALQSFFHSLNRKYDFPLLIDEMTFVIEEHKCKPEKKEKYVLSRHDLLKFLQSLLKNSMNLERDAIYFLLLITTGSRPSEILNVKVRDIDLINETIYLEKTKNNSSKFIVLRDGFGIILKRYIEKHRLNVEDYLVNNSGEKILLADVQYLFDHYLDCAKLPRTTLHKLRHSFATFMAENDTDVLIIQQLLGHKKLHSTHSYINPNMIRNLGMELKVNNEVYEHIKKLDNFG</sequence>
<dbReference type="InterPro" id="IPR011010">
    <property type="entry name" value="DNA_brk_join_enz"/>
</dbReference>
<dbReference type="GO" id="GO:0006310">
    <property type="term" value="P:DNA recombination"/>
    <property type="evidence" value="ECO:0007669"/>
    <property type="project" value="UniProtKB-KW"/>
</dbReference>
<dbReference type="PROSITE" id="PS51898">
    <property type="entry name" value="TYR_RECOMBINASE"/>
    <property type="match status" value="1"/>
</dbReference>
<dbReference type="GO" id="GO:0015074">
    <property type="term" value="P:DNA integration"/>
    <property type="evidence" value="ECO:0007669"/>
    <property type="project" value="InterPro"/>
</dbReference>
<dbReference type="Proteomes" id="UP000322524">
    <property type="component" value="Unassembled WGS sequence"/>
</dbReference>
<dbReference type="InterPro" id="IPR002104">
    <property type="entry name" value="Integrase_catalytic"/>
</dbReference>
<dbReference type="EMBL" id="VTEV01000001">
    <property type="protein sequence ID" value="TYS71044.1"/>
    <property type="molecule type" value="Genomic_DNA"/>
</dbReference>
<name>A0A5D4TAB1_9BACI</name>
<evidence type="ECO:0000256" key="1">
    <source>
        <dbReference type="ARBA" id="ARBA00008857"/>
    </source>
</evidence>
<evidence type="ECO:0000259" key="4">
    <source>
        <dbReference type="PROSITE" id="PS51898"/>
    </source>
</evidence>